<sequence>MSNLSENRLNVILAVADVTAINASIATILSKVPANTTLTDEQRLSYNAINVANKVFSDDCLAEAQSNGAGILPGFINLVNLQNDLTVFNQLDAISSALSNAIQRIEDAKRIAGHEAYAQATNVYNSFKQAHESGIPNATTSFNKLKVRFEAQGNVGKKGNDQV</sequence>
<dbReference type="EMBL" id="PCMW01000044">
    <property type="protein sequence ID" value="PDS24347.1"/>
    <property type="molecule type" value="Genomic_DNA"/>
</dbReference>
<dbReference type="Proteomes" id="UP000220828">
    <property type="component" value="Unassembled WGS sequence"/>
</dbReference>
<dbReference type="OrthoDB" id="1353650at2"/>
<dbReference type="RefSeq" id="WP_097554154.1">
    <property type="nucleotide sequence ID" value="NZ_PCMW01000044.1"/>
</dbReference>
<reference evidence="1 2" key="1">
    <citation type="submission" date="2017-09" db="EMBL/GenBank/DDBJ databases">
        <title>Whole genomes of Flavobacteriaceae.</title>
        <authorList>
            <person name="Stine C."/>
            <person name="Li C."/>
            <person name="Tadesse D."/>
        </authorList>
    </citation>
    <scope>NUCLEOTIDE SEQUENCE [LARGE SCALE GENOMIC DNA]</scope>
    <source>
        <strain evidence="1 2">ATCC 35036</strain>
    </source>
</reference>
<gene>
    <name evidence="1" type="ORF">B0A77_08450</name>
</gene>
<evidence type="ECO:0000313" key="2">
    <source>
        <dbReference type="Proteomes" id="UP000220828"/>
    </source>
</evidence>
<comment type="caution">
    <text evidence="1">The sequence shown here is derived from an EMBL/GenBank/DDBJ whole genome shotgun (WGS) entry which is preliminary data.</text>
</comment>
<dbReference type="AlphaFoldDB" id="A0A2H3KIG2"/>
<accession>A0A2H3KIG2</accession>
<evidence type="ECO:0000313" key="1">
    <source>
        <dbReference type="EMBL" id="PDS24347.1"/>
    </source>
</evidence>
<protein>
    <submittedName>
        <fullName evidence="1">Uncharacterized protein</fullName>
    </submittedName>
</protein>
<organism evidence="1 2">
    <name type="scientific">Flavobacterium branchiophilum</name>
    <dbReference type="NCBI Taxonomy" id="55197"/>
    <lineage>
        <taxon>Bacteria</taxon>
        <taxon>Pseudomonadati</taxon>
        <taxon>Bacteroidota</taxon>
        <taxon>Flavobacteriia</taxon>
        <taxon>Flavobacteriales</taxon>
        <taxon>Flavobacteriaceae</taxon>
        <taxon>Flavobacterium</taxon>
    </lineage>
</organism>
<proteinExistence type="predicted"/>
<name>A0A2H3KIG2_9FLAO</name>